<feature type="transmembrane region" description="Helical" evidence="1">
    <location>
        <begin position="139"/>
        <end position="159"/>
    </location>
</feature>
<sequence>MNQATLAADAPDLAQAQADMRAAYWHGAFGVLCSALAWGVAAAVAALGKPQQAVWTLLIAGMFIFPLSMGLAKLAGRAGMHEKTNPLGRLAMFSTFGLLAGCALALGVATQKLEWFFPTMLLVIGLRYLVFTRVYGLRIYQACGLALAAAGLLLGALLFAPSPELKPLGPLLGAATGAIIETLFGITLFVQGRTGR</sequence>
<proteinExistence type="predicted"/>
<keyword evidence="1" id="KW-0472">Membrane</keyword>
<keyword evidence="1" id="KW-1133">Transmembrane helix</keyword>
<dbReference type="Proteomes" id="UP001180825">
    <property type="component" value="Unassembled WGS sequence"/>
</dbReference>
<evidence type="ECO:0000313" key="2">
    <source>
        <dbReference type="EMBL" id="MDR7332657.1"/>
    </source>
</evidence>
<comment type="caution">
    <text evidence="2">The sequence shown here is derived from an EMBL/GenBank/DDBJ whole genome shotgun (WGS) entry which is preliminary data.</text>
</comment>
<dbReference type="Pfam" id="PF22765">
    <property type="entry name" value="DUF7010"/>
    <property type="match status" value="1"/>
</dbReference>
<feature type="transmembrane region" description="Helical" evidence="1">
    <location>
        <begin position="115"/>
        <end position="132"/>
    </location>
</feature>
<keyword evidence="3" id="KW-1185">Reference proteome</keyword>
<evidence type="ECO:0000256" key="1">
    <source>
        <dbReference type="SAM" id="Phobius"/>
    </source>
</evidence>
<organism evidence="2 3">
    <name type="scientific">Roseateles asaccharophilus</name>
    <dbReference type="NCBI Taxonomy" id="582607"/>
    <lineage>
        <taxon>Bacteria</taxon>
        <taxon>Pseudomonadati</taxon>
        <taxon>Pseudomonadota</taxon>
        <taxon>Betaproteobacteria</taxon>
        <taxon>Burkholderiales</taxon>
        <taxon>Sphaerotilaceae</taxon>
        <taxon>Roseateles</taxon>
    </lineage>
</organism>
<keyword evidence="1" id="KW-0812">Transmembrane</keyword>
<dbReference type="RefSeq" id="WP_310327476.1">
    <property type="nucleotide sequence ID" value="NZ_JAVDXV010000003.1"/>
</dbReference>
<feature type="transmembrane region" description="Helical" evidence="1">
    <location>
        <begin position="171"/>
        <end position="190"/>
    </location>
</feature>
<feature type="transmembrane region" description="Helical" evidence="1">
    <location>
        <begin position="87"/>
        <end position="109"/>
    </location>
</feature>
<protein>
    <submittedName>
        <fullName evidence="2">FtsH-binding integral membrane protein</fullName>
    </submittedName>
</protein>
<feature type="transmembrane region" description="Helical" evidence="1">
    <location>
        <begin position="23"/>
        <end position="47"/>
    </location>
</feature>
<accession>A0ABU2A630</accession>
<name>A0ABU2A630_9BURK</name>
<reference evidence="2 3" key="1">
    <citation type="submission" date="2023-07" db="EMBL/GenBank/DDBJ databases">
        <title>Sorghum-associated microbial communities from plants grown in Nebraska, USA.</title>
        <authorList>
            <person name="Schachtman D."/>
        </authorList>
    </citation>
    <scope>NUCLEOTIDE SEQUENCE [LARGE SCALE GENOMIC DNA]</scope>
    <source>
        <strain evidence="2 3">BE316</strain>
    </source>
</reference>
<evidence type="ECO:0000313" key="3">
    <source>
        <dbReference type="Proteomes" id="UP001180825"/>
    </source>
</evidence>
<dbReference type="EMBL" id="JAVDXV010000003">
    <property type="protein sequence ID" value="MDR7332657.1"/>
    <property type="molecule type" value="Genomic_DNA"/>
</dbReference>
<dbReference type="InterPro" id="IPR053824">
    <property type="entry name" value="DUF7010"/>
</dbReference>
<feature type="transmembrane region" description="Helical" evidence="1">
    <location>
        <begin position="53"/>
        <end position="75"/>
    </location>
</feature>
<gene>
    <name evidence="2" type="ORF">J2X21_001790</name>
</gene>